<dbReference type="InterPro" id="IPR039986">
    <property type="entry name" value="CFAP210"/>
</dbReference>
<evidence type="ECO:0000313" key="4">
    <source>
        <dbReference type="Proteomes" id="UP000038009"/>
    </source>
</evidence>
<organism evidence="3 4">
    <name type="scientific">Leptomonas seymouri</name>
    <dbReference type="NCBI Taxonomy" id="5684"/>
    <lineage>
        <taxon>Eukaryota</taxon>
        <taxon>Discoba</taxon>
        <taxon>Euglenozoa</taxon>
        <taxon>Kinetoplastea</taxon>
        <taxon>Metakinetoplastina</taxon>
        <taxon>Trypanosomatida</taxon>
        <taxon>Trypanosomatidae</taxon>
        <taxon>Leishmaniinae</taxon>
        <taxon>Leptomonas</taxon>
    </lineage>
</organism>
<feature type="region of interest" description="Disordered" evidence="2">
    <location>
        <begin position="371"/>
        <end position="434"/>
    </location>
</feature>
<feature type="compositionally biased region" description="Basic and acidic residues" evidence="2">
    <location>
        <begin position="372"/>
        <end position="401"/>
    </location>
</feature>
<dbReference type="VEuPathDB" id="TriTrypDB:Lsey_0018_0100"/>
<dbReference type="OrthoDB" id="273410at2759"/>
<keyword evidence="1" id="KW-0175">Coiled coil</keyword>
<dbReference type="PANTHER" id="PTHR28663:SF1">
    <property type="entry name" value="CILIA- AND FLAGELLA- ASSOCIATED PROTEIN 210"/>
    <property type="match status" value="1"/>
</dbReference>
<dbReference type="AlphaFoldDB" id="A0A0N1PD47"/>
<dbReference type="EMBL" id="LJSK01000018">
    <property type="protein sequence ID" value="KPI89680.1"/>
    <property type="molecule type" value="Genomic_DNA"/>
</dbReference>
<dbReference type="Proteomes" id="UP000038009">
    <property type="component" value="Unassembled WGS sequence"/>
</dbReference>
<accession>A0A0N1PD47</accession>
<feature type="region of interest" description="Disordered" evidence="2">
    <location>
        <begin position="475"/>
        <end position="507"/>
    </location>
</feature>
<sequence length="534" mass="62795">MPPRTTAASQGTGGGGGNTLAVSTRARPDPLRRIGNGNAVARGLDLSRVGVLSDRELAFFRRLAYASSREAELQWQDARRQEEERRRELSKARTANWPDTIEARHDRFLKAQQDAKDAAEERQRVLDELYEEQLKEEHQAMIARQELAQLKEDPRGRNARSMKQLHETLKCREEQVAFKQQLRQEEEAAVTDTQRELQLQAWGNQTEAMHKKLEARQRNMEEKNANLEIVLYQIEERRRERAAEKQEHARVKHEAAEELAEQEEEDAVRHAREVENAEFNKSRRRVAPTKLQRLQERLVENTRDEAALRAEEEKLDGLKAWVMNRQQRKQEAFEQRKKDGLQQYLDEANPEKAPIYRTQNAFEQKGQSFLQRMHDGDVQRREKDRQFYRELQEERERKERGEEDLETEDGGNGASSNTRRRYHGASTTAGGFLNAAEERAYAEEMRRYPELLKAQEAQETAERREEAKRIQEIQKLQAAEKRENARREVEARREEARQQQERRALEDERYDAYIDSIVPPDMHPVLYRKAKQQQ</sequence>
<dbReference type="PANTHER" id="PTHR28663">
    <property type="entry name" value="COILED-COIL DOMAIN-CONTAINING PROTEIN 173"/>
    <property type="match status" value="1"/>
</dbReference>
<gene>
    <name evidence="3" type="ORF">ABL78_1173</name>
</gene>
<comment type="caution">
    <text evidence="3">The sequence shown here is derived from an EMBL/GenBank/DDBJ whole genome shotgun (WGS) entry which is preliminary data.</text>
</comment>
<name>A0A0N1PD47_LEPSE</name>
<keyword evidence="4" id="KW-1185">Reference proteome</keyword>
<evidence type="ECO:0000256" key="2">
    <source>
        <dbReference type="SAM" id="MobiDB-lite"/>
    </source>
</evidence>
<protein>
    <recommendedName>
        <fullName evidence="5">Trichohyalin-plectin-homology domain-containing protein</fullName>
    </recommendedName>
</protein>
<reference evidence="3 4" key="1">
    <citation type="journal article" date="2015" name="PLoS Pathog.">
        <title>Leptomonas seymouri: Adaptations to the Dixenous Life Cycle Analyzed by Genome Sequencing, Transcriptome Profiling and Co-infection with Leishmania donovani.</title>
        <authorList>
            <person name="Kraeva N."/>
            <person name="Butenko A."/>
            <person name="Hlavacova J."/>
            <person name="Kostygov A."/>
            <person name="Myskova J."/>
            <person name="Grybchuk D."/>
            <person name="Lestinova T."/>
            <person name="Votypka J."/>
            <person name="Volf P."/>
            <person name="Opperdoes F."/>
            <person name="Flegontov P."/>
            <person name="Lukes J."/>
            <person name="Yurchenko V."/>
        </authorList>
    </citation>
    <scope>NUCLEOTIDE SEQUENCE [LARGE SCALE GENOMIC DNA]</scope>
    <source>
        <strain evidence="3 4">ATCC 30220</strain>
    </source>
</reference>
<proteinExistence type="predicted"/>
<evidence type="ECO:0008006" key="5">
    <source>
        <dbReference type="Google" id="ProtNLM"/>
    </source>
</evidence>
<feature type="compositionally biased region" description="Polar residues" evidence="2">
    <location>
        <begin position="1"/>
        <end position="10"/>
    </location>
</feature>
<feature type="region of interest" description="Disordered" evidence="2">
    <location>
        <begin position="1"/>
        <end position="37"/>
    </location>
</feature>
<evidence type="ECO:0000256" key="1">
    <source>
        <dbReference type="SAM" id="Coils"/>
    </source>
</evidence>
<feature type="coiled-coil region" evidence="1">
    <location>
        <begin position="203"/>
        <end position="311"/>
    </location>
</feature>
<evidence type="ECO:0000313" key="3">
    <source>
        <dbReference type="EMBL" id="KPI89680.1"/>
    </source>
</evidence>
<dbReference type="OMA" id="WKNDNAQ"/>